<feature type="region of interest" description="Disordered" evidence="1">
    <location>
        <begin position="700"/>
        <end position="725"/>
    </location>
</feature>
<feature type="region of interest" description="Disordered" evidence="1">
    <location>
        <begin position="1056"/>
        <end position="1077"/>
    </location>
</feature>
<evidence type="ECO:0000313" key="3">
    <source>
        <dbReference type="Proteomes" id="UP001634394"/>
    </source>
</evidence>
<comment type="caution">
    <text evidence="2">The sequence shown here is derived from an EMBL/GenBank/DDBJ whole genome shotgun (WGS) entry which is preliminary data.</text>
</comment>
<evidence type="ECO:0000313" key="2">
    <source>
        <dbReference type="EMBL" id="KAL3841784.1"/>
    </source>
</evidence>
<organism evidence="2 3">
    <name type="scientific">Sinanodonta woodiana</name>
    <name type="common">Chinese pond mussel</name>
    <name type="synonym">Anodonta woodiana</name>
    <dbReference type="NCBI Taxonomy" id="1069815"/>
    <lineage>
        <taxon>Eukaryota</taxon>
        <taxon>Metazoa</taxon>
        <taxon>Spiralia</taxon>
        <taxon>Lophotrochozoa</taxon>
        <taxon>Mollusca</taxon>
        <taxon>Bivalvia</taxon>
        <taxon>Autobranchia</taxon>
        <taxon>Heteroconchia</taxon>
        <taxon>Palaeoheterodonta</taxon>
        <taxon>Unionida</taxon>
        <taxon>Unionoidea</taxon>
        <taxon>Unionidae</taxon>
        <taxon>Unioninae</taxon>
        <taxon>Sinanodonta</taxon>
    </lineage>
</organism>
<sequence length="1551" mass="171457">MIVQNRVQQNNLPVTAQSDSLRPGGFVVYHLIATGEDLYETQHQQKTTQSQLGVFNAVGTTDSSKQLRATSTDKGLVISKSIPRLEGYTGQNADHMTSSWNRNQVTNRTTTEATLGESNRLNTTLKPGDSVPVITTKGFLINKPVLRQDINDVINPGYEVTDGGRGSQKHASLNQHLDLKTVELQLGALHRVNTTHLIYPVTNNQSQNRTATEPHLETVDKINTSNAFEEFDRASTIQAQSWTGTTSRLTVLDKLNTTDAFEEFDTETNNTTQINEETESTLTVFDRSITKSVSEVFEPERENHNQNLTATEPLLQLFDKTNTTQIFEEFEQETNNQAWNQTAVYTKLGVFKRINTTEDPEKNNQDQNRIPNQFQLRIFDKINTTDLYEEFELETNNQVQNRTIIEPLLGVSGPINTTDVSKTSEPAGNNQAHNRTVTAAHFFSIINTTNESEKSEPGANNRTQEHKIKDPQLVVLDRINTTEVKKEVDPMGNFKGVVSTKPDHGQKMSTDISAEGHTISNGDQVGDTSLLLNQTKNRITTFSRLGAFDTGNATDVADTMEPINNSVGVVINQSVSGPEIHNATALYGSGHSRELVKQGVTQGTDNQTTQMNGSVTTKHVLVTKQNESKGKVQVQSINRKKKANMVAQTKNSKKRGQPKGTNKKQKKENKIGHTVIKAEKGNRNSSHNLRAQNRNNTLLGTFDRTNATNDRTNATNDRTNATNDRTNATNISDVFYPVTNGTGVVLSQLVPVQEIRKDTLIPGNIIMNQKVHYISLSPNRTQNGTRPESHLGAIDITNITDVKEELEPVTNYTGVAVNESIHGKQRQNDTLFSGYHFIDRENISDVSLSQNQTQNRTTMEPYFGTLIKGNATHDPDGPKPITNLTSVVVDPIVPGTEIHNAALRSANDIGSKLIKQGIAKKPDKVGANKAEGNVRIVNSLNTKGKNLKTQVQLHSSVRKKQQNEKAKSKSDRKQGNGTLSRLIKEGTTISRAFESGANATESRGRIVTTLATKRNDTNGLINSAISEKQGNEEVKTNIERKQGDTVINPNEVSQKYVSTTRPQNQTTKETNPHGSFDRVNASDVTSYELKLATTSIDQPVPRQEINTDAFILARTISTHENVSAPLASQNQTQNLTTKESRVNTTESRVNTTDDFEELEAAANTTGVGINMSGSEQMRKDKLLPAPTMNIHENASKASLSTNQTQNWTTEESGLVPFYRVKQPDDIDEVELLTNFTGVVIKESLSGRQIQKDALFSAPTKNIHEENASKASLSTNQTQNWTTEESGLGPFYRVKQPDDIDEVESLTNFTGVVINESLSGRHIRKDDLFSAHTASIQALDNDTSGTLKVSQNQTTKESHLGTFYKVSTTKHMEKSESMVNTTGVGINETLSGRQILKDVLFSGHTTGNPEKISDTTLYPNQTQIQTTKEPRIGAIYRINTTNATEVMEPVNNFNQTIPGQERNNATLKPAIEIMDILTTQRATTLQAAESGARHANGSVRIVNTLFMKENDTNSHVQLHTTTKKKQRNKPPKAKNSKKQSRRKATDHKIGNN</sequence>
<proteinExistence type="predicted"/>
<evidence type="ECO:0000256" key="1">
    <source>
        <dbReference type="SAM" id="MobiDB-lite"/>
    </source>
</evidence>
<feature type="compositionally biased region" description="Basic residues" evidence="1">
    <location>
        <begin position="1520"/>
        <end position="1544"/>
    </location>
</feature>
<accession>A0ABD3TX92</accession>
<dbReference type="EMBL" id="JBJQND010000017">
    <property type="protein sequence ID" value="KAL3841784.1"/>
    <property type="molecule type" value="Genomic_DNA"/>
</dbReference>
<name>A0ABD3TX92_SINWO</name>
<feature type="region of interest" description="Disordered" evidence="1">
    <location>
        <begin position="955"/>
        <end position="985"/>
    </location>
</feature>
<feature type="region of interest" description="Disordered" evidence="1">
    <location>
        <begin position="627"/>
        <end position="672"/>
    </location>
</feature>
<feature type="compositionally biased region" description="Low complexity" evidence="1">
    <location>
        <begin position="703"/>
        <end position="725"/>
    </location>
</feature>
<feature type="region of interest" description="Disordered" evidence="1">
    <location>
        <begin position="1509"/>
        <end position="1551"/>
    </location>
</feature>
<reference evidence="2 3" key="1">
    <citation type="submission" date="2024-11" db="EMBL/GenBank/DDBJ databases">
        <title>Chromosome-level genome assembly of the freshwater bivalve Anodonta woodiana.</title>
        <authorList>
            <person name="Chen X."/>
        </authorList>
    </citation>
    <scope>NUCLEOTIDE SEQUENCE [LARGE SCALE GENOMIC DNA]</scope>
    <source>
        <strain evidence="2">MN2024</strain>
        <tissue evidence="2">Gills</tissue>
    </source>
</reference>
<protein>
    <submittedName>
        <fullName evidence="2">Uncharacterized protein</fullName>
    </submittedName>
</protein>
<dbReference type="Proteomes" id="UP001634394">
    <property type="component" value="Unassembled WGS sequence"/>
</dbReference>
<feature type="compositionally biased region" description="Basic and acidic residues" evidence="1">
    <location>
        <begin position="961"/>
        <end position="974"/>
    </location>
</feature>
<feature type="compositionally biased region" description="Basic residues" evidence="1">
    <location>
        <begin position="651"/>
        <end position="667"/>
    </location>
</feature>
<gene>
    <name evidence="2" type="ORF">ACJMK2_019885</name>
</gene>
<feature type="region of interest" description="Disordered" evidence="1">
    <location>
        <begin position="1124"/>
        <end position="1149"/>
    </location>
</feature>
<feature type="compositionally biased region" description="Polar residues" evidence="1">
    <location>
        <begin position="1056"/>
        <end position="1073"/>
    </location>
</feature>
<keyword evidence="3" id="KW-1185">Reference proteome</keyword>